<organism evidence="3 4">
    <name type="scientific">Rhodotorula taiwanensis</name>
    <dbReference type="NCBI Taxonomy" id="741276"/>
    <lineage>
        <taxon>Eukaryota</taxon>
        <taxon>Fungi</taxon>
        <taxon>Dikarya</taxon>
        <taxon>Basidiomycota</taxon>
        <taxon>Pucciniomycotina</taxon>
        <taxon>Microbotryomycetes</taxon>
        <taxon>Sporidiobolales</taxon>
        <taxon>Sporidiobolaceae</taxon>
        <taxon>Rhodotorula</taxon>
    </lineage>
</organism>
<feature type="region of interest" description="Disordered" evidence="2">
    <location>
        <begin position="1"/>
        <end position="117"/>
    </location>
</feature>
<dbReference type="OrthoDB" id="543507at2759"/>
<dbReference type="AlphaFoldDB" id="A0A2S5BE57"/>
<feature type="compositionally biased region" description="Basic residues" evidence="2">
    <location>
        <begin position="25"/>
        <end position="35"/>
    </location>
</feature>
<evidence type="ECO:0000256" key="2">
    <source>
        <dbReference type="SAM" id="MobiDB-lite"/>
    </source>
</evidence>
<feature type="compositionally biased region" description="Low complexity" evidence="2">
    <location>
        <begin position="94"/>
        <end position="103"/>
    </location>
</feature>
<accession>A0A2S5BE57</accession>
<name>A0A2S5BE57_9BASI</name>
<comment type="caution">
    <text evidence="3">The sequence shown here is derived from an EMBL/GenBank/DDBJ whole genome shotgun (WGS) entry which is preliminary data.</text>
</comment>
<evidence type="ECO:0000313" key="4">
    <source>
        <dbReference type="Proteomes" id="UP000237144"/>
    </source>
</evidence>
<feature type="compositionally biased region" description="Low complexity" evidence="2">
    <location>
        <begin position="156"/>
        <end position="198"/>
    </location>
</feature>
<protein>
    <submittedName>
        <fullName evidence="3">Uncharacterized protein</fullName>
    </submittedName>
</protein>
<feature type="coiled-coil region" evidence="1">
    <location>
        <begin position="303"/>
        <end position="344"/>
    </location>
</feature>
<dbReference type="EMBL" id="PJQD01000020">
    <property type="protein sequence ID" value="POY75047.1"/>
    <property type="molecule type" value="Genomic_DNA"/>
</dbReference>
<evidence type="ECO:0000256" key="1">
    <source>
        <dbReference type="SAM" id="Coils"/>
    </source>
</evidence>
<dbReference type="Proteomes" id="UP000237144">
    <property type="component" value="Unassembled WGS sequence"/>
</dbReference>
<proteinExistence type="predicted"/>
<evidence type="ECO:0000313" key="3">
    <source>
        <dbReference type="EMBL" id="POY75047.1"/>
    </source>
</evidence>
<sequence length="417" mass="44466">MAPSLPPRSTTLTRSSTIPYSKLHAAARRKARARRSVSEPPILAPEEEADTASRVASPPPAVVATSPKLEPVQPIVPQDEPRLPKTEPEPEVLPPSSSEAVEPTASTSSAVLSPPRLPPSHWASERFFGFSNYASYASANKVNSATPGFNLRATAAALAPSSSSSSSLACSVSSSPWSTDSSSSSSSVSPPSTSTSSSGFADFAASRASLSDLPPVDTPDAGPRTGPKYSSKVEGKKRAYEPEPGAAEGIPQDSSRPAKTFRDRKSEAFAVASPVIPPSTFAPGAYSRRVAGAELTASLSRKIDEQARQISGLKKQLSKETAEVEALRQELADEQERVKRRDAEVERLKAYIKKAKRFAHKMLYDDAGAFAFEDSGFASESDSDDPDYVDGLVAEYDYDFDDSGDELEDTGRFVELD</sequence>
<keyword evidence="1" id="KW-0175">Coiled coil</keyword>
<feature type="compositionally biased region" description="Low complexity" evidence="2">
    <location>
        <begin position="7"/>
        <end position="19"/>
    </location>
</feature>
<reference evidence="3 4" key="1">
    <citation type="journal article" date="2018" name="Front. Microbiol.">
        <title>Prospects for Fungal Bioremediation of Acidic Radioactive Waste Sites: Characterization and Genome Sequence of Rhodotorula taiwanensis MD1149.</title>
        <authorList>
            <person name="Tkavc R."/>
            <person name="Matrosova V.Y."/>
            <person name="Grichenko O.E."/>
            <person name="Gostincar C."/>
            <person name="Volpe R.P."/>
            <person name="Klimenkova P."/>
            <person name="Gaidamakova E.K."/>
            <person name="Zhou C.E."/>
            <person name="Stewart B.J."/>
            <person name="Lyman M.G."/>
            <person name="Malfatti S.A."/>
            <person name="Rubinfeld B."/>
            <person name="Courtot M."/>
            <person name="Singh J."/>
            <person name="Dalgard C.L."/>
            <person name="Hamilton T."/>
            <person name="Frey K.G."/>
            <person name="Gunde-Cimerman N."/>
            <person name="Dugan L."/>
            <person name="Daly M.J."/>
        </authorList>
    </citation>
    <scope>NUCLEOTIDE SEQUENCE [LARGE SCALE GENOMIC DNA]</scope>
    <source>
        <strain evidence="3 4">MD1149</strain>
    </source>
</reference>
<feature type="compositionally biased region" description="Low complexity" evidence="2">
    <location>
        <begin position="52"/>
        <end position="67"/>
    </location>
</feature>
<gene>
    <name evidence="3" type="ORF">BMF94_2023</name>
</gene>
<feature type="compositionally biased region" description="Basic and acidic residues" evidence="2">
    <location>
        <begin position="231"/>
        <end position="241"/>
    </location>
</feature>
<feature type="compositionally biased region" description="Basic and acidic residues" evidence="2">
    <location>
        <begin position="79"/>
        <end position="88"/>
    </location>
</feature>
<feature type="region of interest" description="Disordered" evidence="2">
    <location>
        <begin position="156"/>
        <end position="264"/>
    </location>
</feature>
<keyword evidence="4" id="KW-1185">Reference proteome</keyword>